<dbReference type="SUPFAM" id="SSF54373">
    <property type="entry name" value="FAD-linked reductases, C-terminal domain"/>
    <property type="match status" value="1"/>
</dbReference>
<reference evidence="9 10" key="1">
    <citation type="submission" date="2018-08" db="EMBL/GenBank/DDBJ databases">
        <title>Genomic Encyclopedia of Archaeal and Bacterial Type Strains, Phase II (KMG-II): from individual species to whole genera.</title>
        <authorList>
            <person name="Goeker M."/>
        </authorList>
    </citation>
    <scope>NUCLEOTIDE SEQUENCE [LARGE SCALE GENOMIC DNA]</scope>
    <source>
        <strain evidence="9 10">DSM 17099</strain>
    </source>
</reference>
<dbReference type="Pfam" id="PF00732">
    <property type="entry name" value="GMC_oxred_N"/>
    <property type="match status" value="1"/>
</dbReference>
<gene>
    <name evidence="9" type="ORF">BDD41_1892</name>
</gene>
<sequence length="545" mass="59283">MGREEGDRSGGEWDYIVVGAGSAGSVVAARLSEVPANKVLVLEAGAPDSLLLKAFGLGYYFDLSRYEWGYWSEPDPSRNGRVDHWRRGRVVGGTGSINGMNYVRGTRADYDRWQAMGNHGWGADDVMPLFRDLERCVPSYQTPPDPAIRGTAGPIPIREVHHCHPTTEAFLEAAHAAGYPRASDYNGADQDGVARGQFNQLRGFRRTSADMILKPALRRDNIELRTGALVCGLKVADGAVRAVTYEQNGELHEVRARRIILCGGAINTPQLLMLSGIGDAETLRAHGIAVVLDRPQVGQNLMEHPLIRTAFRVNIPSYSPSGGLMQKVGFLAKFLAWGQGPIATPAEAQAFLRTSPDEPVPDIQMHFSPLAAVFSKGRTNFYKSVSILPYPSISIHINKSHPVSRGQIMLASADPKAAPRIEPNLLGDVRDVQTLARGIKVLRRIAAQEPLRGMITEHVDPAPEIANDAELEAYVRDSASLAYHPAGTCRMGPDDGAIVDPDLRVRGLENLWIADASVMPDLVSGNINAACMMIGEKLGRALRER</sequence>
<name>A0A3D9Y2C7_PARVE</name>
<keyword evidence="4 5" id="KW-0274">FAD</keyword>
<dbReference type="PANTHER" id="PTHR11552:SF147">
    <property type="entry name" value="CHOLINE DEHYDROGENASE, MITOCHONDRIAL"/>
    <property type="match status" value="1"/>
</dbReference>
<feature type="binding site" evidence="5">
    <location>
        <position position="90"/>
    </location>
    <ligand>
        <name>FAD</name>
        <dbReference type="ChEBI" id="CHEBI:57692"/>
    </ligand>
</feature>
<evidence type="ECO:0000313" key="10">
    <source>
        <dbReference type="Proteomes" id="UP000256941"/>
    </source>
</evidence>
<feature type="binding site" evidence="5">
    <location>
        <position position="94"/>
    </location>
    <ligand>
        <name>FAD</name>
        <dbReference type="ChEBI" id="CHEBI:57692"/>
    </ligand>
</feature>
<dbReference type="InterPro" id="IPR036188">
    <property type="entry name" value="FAD/NAD-bd_sf"/>
</dbReference>
<dbReference type="Gene3D" id="3.50.50.60">
    <property type="entry name" value="FAD/NAD(P)-binding domain"/>
    <property type="match status" value="1"/>
</dbReference>
<dbReference type="SUPFAM" id="SSF51905">
    <property type="entry name" value="FAD/NAD(P)-binding domain"/>
    <property type="match status" value="1"/>
</dbReference>
<dbReference type="InterPro" id="IPR000172">
    <property type="entry name" value="GMC_OxRdtase_N"/>
</dbReference>
<evidence type="ECO:0000256" key="5">
    <source>
        <dbReference type="PIRSR" id="PIRSR000137-2"/>
    </source>
</evidence>
<dbReference type="PIRSF" id="PIRSF000137">
    <property type="entry name" value="Alcohol_oxidase"/>
    <property type="match status" value="1"/>
</dbReference>
<evidence type="ECO:0000256" key="4">
    <source>
        <dbReference type="ARBA" id="ARBA00022827"/>
    </source>
</evidence>
<dbReference type="Pfam" id="PF05199">
    <property type="entry name" value="GMC_oxred_C"/>
    <property type="match status" value="1"/>
</dbReference>
<dbReference type="Gene3D" id="3.30.560.10">
    <property type="entry name" value="Glucose Oxidase, domain 3"/>
    <property type="match status" value="1"/>
</dbReference>
<evidence type="ECO:0000313" key="9">
    <source>
        <dbReference type="EMBL" id="REF73339.1"/>
    </source>
</evidence>
<accession>A0A3D9Y2C7</accession>
<dbReference type="GO" id="GO:0050660">
    <property type="term" value="F:flavin adenine dinucleotide binding"/>
    <property type="evidence" value="ECO:0007669"/>
    <property type="project" value="InterPro"/>
</dbReference>
<evidence type="ECO:0000259" key="7">
    <source>
        <dbReference type="PROSITE" id="PS00623"/>
    </source>
</evidence>
<dbReference type="PANTHER" id="PTHR11552">
    <property type="entry name" value="GLUCOSE-METHANOL-CHOLINE GMC OXIDOREDUCTASE"/>
    <property type="match status" value="1"/>
</dbReference>
<proteinExistence type="inferred from homology"/>
<feature type="binding site" evidence="5">
    <location>
        <position position="230"/>
    </location>
    <ligand>
        <name>FAD</name>
        <dbReference type="ChEBI" id="CHEBI:57692"/>
    </ligand>
</feature>
<dbReference type="InterPro" id="IPR007867">
    <property type="entry name" value="GMC_OxRtase_C"/>
</dbReference>
<protein>
    <submittedName>
        <fullName evidence="9">Choline dehydrogenase/4-pyridoxate dehydrogenase</fullName>
    </submittedName>
</protein>
<feature type="domain" description="Glucose-methanol-choline oxidoreductase N-terminal" evidence="8">
    <location>
        <begin position="264"/>
        <end position="278"/>
    </location>
</feature>
<dbReference type="InterPro" id="IPR012132">
    <property type="entry name" value="GMC_OxRdtase"/>
</dbReference>
<feature type="domain" description="Glucose-methanol-choline oxidoreductase N-terminal" evidence="7">
    <location>
        <begin position="88"/>
        <end position="111"/>
    </location>
</feature>
<comment type="caution">
    <text evidence="9">The sequence shown here is derived from an EMBL/GenBank/DDBJ whole genome shotgun (WGS) entry which is preliminary data.</text>
</comment>
<keyword evidence="3 6" id="KW-0285">Flavoprotein</keyword>
<dbReference type="GO" id="GO:0016614">
    <property type="term" value="F:oxidoreductase activity, acting on CH-OH group of donors"/>
    <property type="evidence" value="ECO:0007669"/>
    <property type="project" value="InterPro"/>
</dbReference>
<evidence type="ECO:0000256" key="3">
    <source>
        <dbReference type="ARBA" id="ARBA00022630"/>
    </source>
</evidence>
<dbReference type="Proteomes" id="UP000256941">
    <property type="component" value="Unassembled WGS sequence"/>
</dbReference>
<dbReference type="PROSITE" id="PS00623">
    <property type="entry name" value="GMC_OXRED_1"/>
    <property type="match status" value="1"/>
</dbReference>
<evidence type="ECO:0000256" key="6">
    <source>
        <dbReference type="RuleBase" id="RU003968"/>
    </source>
</evidence>
<dbReference type="EMBL" id="QTUJ01000001">
    <property type="protein sequence ID" value="REF73339.1"/>
    <property type="molecule type" value="Genomic_DNA"/>
</dbReference>
<organism evidence="9 10">
    <name type="scientific">Paracoccus versutus</name>
    <name type="common">Thiobacillus versutus</name>
    <dbReference type="NCBI Taxonomy" id="34007"/>
    <lineage>
        <taxon>Bacteria</taxon>
        <taxon>Pseudomonadati</taxon>
        <taxon>Pseudomonadota</taxon>
        <taxon>Alphaproteobacteria</taxon>
        <taxon>Rhodobacterales</taxon>
        <taxon>Paracoccaceae</taxon>
        <taxon>Paracoccus</taxon>
    </lineage>
</organism>
<dbReference type="RefSeq" id="WP_116221436.1">
    <property type="nucleotide sequence ID" value="NZ_CP038196.1"/>
</dbReference>
<evidence type="ECO:0000259" key="8">
    <source>
        <dbReference type="PROSITE" id="PS00624"/>
    </source>
</evidence>
<dbReference type="PROSITE" id="PS00624">
    <property type="entry name" value="GMC_OXRED_2"/>
    <property type="match status" value="1"/>
</dbReference>
<evidence type="ECO:0000256" key="1">
    <source>
        <dbReference type="ARBA" id="ARBA00001974"/>
    </source>
</evidence>
<comment type="similarity">
    <text evidence="2 6">Belongs to the GMC oxidoreductase family.</text>
</comment>
<evidence type="ECO:0000256" key="2">
    <source>
        <dbReference type="ARBA" id="ARBA00010790"/>
    </source>
</evidence>
<dbReference type="AlphaFoldDB" id="A0A3D9Y2C7"/>
<comment type="cofactor">
    <cofactor evidence="1 5">
        <name>FAD</name>
        <dbReference type="ChEBI" id="CHEBI:57692"/>
    </cofactor>
</comment>